<dbReference type="EMBL" id="BAAAQK010000001">
    <property type="protein sequence ID" value="GAA1828758.1"/>
    <property type="molecule type" value="Genomic_DNA"/>
</dbReference>
<evidence type="ECO:0000313" key="9">
    <source>
        <dbReference type="Proteomes" id="UP001500449"/>
    </source>
</evidence>
<evidence type="ECO:0000256" key="2">
    <source>
        <dbReference type="ARBA" id="ARBA00005896"/>
    </source>
</evidence>
<feature type="domain" description="TauD/TfdA-like" evidence="7">
    <location>
        <begin position="13"/>
        <end position="271"/>
    </location>
</feature>
<proteinExistence type="inferred from homology"/>
<dbReference type="InterPro" id="IPR051323">
    <property type="entry name" value="AtsK-like"/>
</dbReference>
<accession>A0ABN2MK21</accession>
<evidence type="ECO:0000256" key="4">
    <source>
        <dbReference type="ARBA" id="ARBA00022964"/>
    </source>
</evidence>
<dbReference type="PANTHER" id="PTHR30468">
    <property type="entry name" value="ALPHA-KETOGLUTARATE-DEPENDENT SULFONATE DIOXYGENASE"/>
    <property type="match status" value="1"/>
</dbReference>
<evidence type="ECO:0000259" key="7">
    <source>
        <dbReference type="Pfam" id="PF02668"/>
    </source>
</evidence>
<dbReference type="Gene3D" id="3.60.130.10">
    <property type="entry name" value="Clavaminate synthase-like"/>
    <property type="match status" value="1"/>
</dbReference>
<dbReference type="RefSeq" id="WP_344411690.1">
    <property type="nucleotide sequence ID" value="NZ_BAAAQK010000001.1"/>
</dbReference>
<protein>
    <submittedName>
        <fullName evidence="8">TauD/TfdA family dioxygenase</fullName>
    </submittedName>
</protein>
<sequence>MTSIEPAAPPLTFTPVTGALGAEISGVRLDADLDPGTVRTLREGLNRHRVLFFRDQSHLDDRGQTEFARLLGPVTPHPLLNGFEAADPVTRFDSLEIRANQWHTDVLFIERPPAFSVLRAVSVPTTGGDTLWADTVAAYARLPRPLRALADELWAVHSSANDYVLRGDRRSSSLAERLEEIVFSARHPVVRVHPETGERALLLGLTARRFEDLSGKEAALVHGLLQAYVENAENTVRWRWSAGDVAIWDNRATQHYAAADYDFRRVMHRVTVDGEAPLSVDGRRGVALSGDGSAFAAAG</sequence>
<evidence type="ECO:0000313" key="8">
    <source>
        <dbReference type="EMBL" id="GAA1828758.1"/>
    </source>
</evidence>
<keyword evidence="9" id="KW-1185">Reference proteome</keyword>
<dbReference type="GO" id="GO:0051213">
    <property type="term" value="F:dioxygenase activity"/>
    <property type="evidence" value="ECO:0007669"/>
    <property type="project" value="UniProtKB-KW"/>
</dbReference>
<dbReference type="SUPFAM" id="SSF51197">
    <property type="entry name" value="Clavaminate synthase-like"/>
    <property type="match status" value="1"/>
</dbReference>
<dbReference type="InterPro" id="IPR003819">
    <property type="entry name" value="TauD/TfdA-like"/>
</dbReference>
<comment type="cofactor">
    <cofactor evidence="1">
        <name>Fe(2+)</name>
        <dbReference type="ChEBI" id="CHEBI:29033"/>
    </cofactor>
</comment>
<gene>
    <name evidence="8" type="ORF">GCM10009836_03170</name>
</gene>
<keyword evidence="4 8" id="KW-0223">Dioxygenase</keyword>
<dbReference type="Proteomes" id="UP001500449">
    <property type="component" value="Unassembled WGS sequence"/>
</dbReference>
<evidence type="ECO:0000256" key="3">
    <source>
        <dbReference type="ARBA" id="ARBA00022723"/>
    </source>
</evidence>
<comment type="caution">
    <text evidence="8">The sequence shown here is derived from an EMBL/GenBank/DDBJ whole genome shotgun (WGS) entry which is preliminary data.</text>
</comment>
<keyword evidence="5" id="KW-0560">Oxidoreductase</keyword>
<evidence type="ECO:0000256" key="1">
    <source>
        <dbReference type="ARBA" id="ARBA00001954"/>
    </source>
</evidence>
<evidence type="ECO:0000256" key="5">
    <source>
        <dbReference type="ARBA" id="ARBA00023002"/>
    </source>
</evidence>
<evidence type="ECO:0000256" key="6">
    <source>
        <dbReference type="ARBA" id="ARBA00023004"/>
    </source>
</evidence>
<dbReference type="InterPro" id="IPR042098">
    <property type="entry name" value="TauD-like_sf"/>
</dbReference>
<comment type="similarity">
    <text evidence="2">Belongs to the TfdA dioxygenase family.</text>
</comment>
<dbReference type="PANTHER" id="PTHR30468:SF5">
    <property type="entry name" value="ALPHA-KETOGLUTARATE-DEPENDENT SULFATE ESTER DIOXYGENASE"/>
    <property type="match status" value="1"/>
</dbReference>
<name>A0ABN2MK21_9PSEU</name>
<reference evidence="8 9" key="1">
    <citation type="journal article" date="2019" name="Int. J. Syst. Evol. Microbiol.">
        <title>The Global Catalogue of Microorganisms (GCM) 10K type strain sequencing project: providing services to taxonomists for standard genome sequencing and annotation.</title>
        <authorList>
            <consortium name="The Broad Institute Genomics Platform"/>
            <consortium name="The Broad Institute Genome Sequencing Center for Infectious Disease"/>
            <person name="Wu L."/>
            <person name="Ma J."/>
        </authorList>
    </citation>
    <scope>NUCLEOTIDE SEQUENCE [LARGE SCALE GENOMIC DNA]</scope>
    <source>
        <strain evidence="8 9">JCM 16009</strain>
    </source>
</reference>
<organism evidence="8 9">
    <name type="scientific">Pseudonocardia ailaonensis</name>
    <dbReference type="NCBI Taxonomy" id="367279"/>
    <lineage>
        <taxon>Bacteria</taxon>
        <taxon>Bacillati</taxon>
        <taxon>Actinomycetota</taxon>
        <taxon>Actinomycetes</taxon>
        <taxon>Pseudonocardiales</taxon>
        <taxon>Pseudonocardiaceae</taxon>
        <taxon>Pseudonocardia</taxon>
    </lineage>
</organism>
<keyword evidence="6" id="KW-0408">Iron</keyword>
<dbReference type="Pfam" id="PF02668">
    <property type="entry name" value="TauD"/>
    <property type="match status" value="1"/>
</dbReference>
<keyword evidence="3" id="KW-0479">Metal-binding</keyword>